<evidence type="ECO:0000256" key="5">
    <source>
        <dbReference type="ARBA" id="ARBA00022884"/>
    </source>
</evidence>
<dbReference type="PROSITE" id="PS50126">
    <property type="entry name" value="S1"/>
    <property type="match status" value="1"/>
</dbReference>
<accession>A0AA45WJK5</accession>
<dbReference type="AlphaFoldDB" id="A0AA45WJK5"/>
<evidence type="ECO:0000256" key="1">
    <source>
        <dbReference type="ARBA" id="ARBA00001946"/>
    </source>
</evidence>
<sequence>MNRKLVITSSLKSIFYLILEDNIPVELKVEDKELSKQTGNIYKGKVKKVVPAMNAYFVDIGEDKEAFLPVKDLCKEDKECKNLKVGDTVIAQVRRSPVSTKGAKLSCKIAIPGKYLVLLPRLKNQISISSKFEDQEFRENLKEHISNILKPYNEEKYGFIIRTSSEKATDQQIIEDFLHLKQEWIEILKSAEKQKAPSLIYEESFKAYSILRDYAGEFEEIISDDINILKEIKKYITKNFPNVNIKLTPYRKRKQSLYYQYQIDKIINKILSPYVWLKSGAYLIIEETEALTVIDVNSGSYCKQKNLEDLAYSINLEAAKEIAYQIRLRDLAGIIIIDFIDMQQKEHKEALINFIKEEFKKDKRPIKVKGITELGLLEMTRKKIDESLIKQLSESCPVCNGKGFIKSEDIVLFEIEKAINQLKPFVKLIIKINPKIAKSVSELIKNLNLEDIVSIEYNNKLMVDKFELEKIS</sequence>
<keyword evidence="4" id="KW-0460">Magnesium</keyword>
<dbReference type="GO" id="GO:0004540">
    <property type="term" value="F:RNA nuclease activity"/>
    <property type="evidence" value="ECO:0007669"/>
    <property type="project" value="InterPro"/>
</dbReference>
<dbReference type="InterPro" id="IPR003029">
    <property type="entry name" value="S1_domain"/>
</dbReference>
<keyword evidence="2" id="KW-0479">Metal-binding</keyword>
<dbReference type="GO" id="GO:0046872">
    <property type="term" value="F:metal ion binding"/>
    <property type="evidence" value="ECO:0007669"/>
    <property type="project" value="UniProtKB-KW"/>
</dbReference>
<dbReference type="PANTHER" id="PTHR30001:SF0">
    <property type="entry name" value="RIBONUCLEASE G"/>
    <property type="match status" value="1"/>
</dbReference>
<evidence type="ECO:0000256" key="2">
    <source>
        <dbReference type="ARBA" id="ARBA00022723"/>
    </source>
</evidence>
<dbReference type="Pfam" id="PF10150">
    <property type="entry name" value="RNase_E_G"/>
    <property type="match status" value="1"/>
</dbReference>
<evidence type="ECO:0000313" key="8">
    <source>
        <dbReference type="Proteomes" id="UP001157947"/>
    </source>
</evidence>
<dbReference type="NCBIfam" id="TIGR00757">
    <property type="entry name" value="RNaseEG"/>
    <property type="match status" value="1"/>
</dbReference>
<keyword evidence="5" id="KW-0694">RNA-binding</keyword>
<keyword evidence="3" id="KW-0378">Hydrolase</keyword>
<dbReference type="InterPro" id="IPR012340">
    <property type="entry name" value="NA-bd_OB-fold"/>
</dbReference>
<dbReference type="SMART" id="SM00316">
    <property type="entry name" value="S1"/>
    <property type="match status" value="1"/>
</dbReference>
<dbReference type="GO" id="GO:0003723">
    <property type="term" value="F:RNA binding"/>
    <property type="evidence" value="ECO:0007669"/>
    <property type="project" value="UniProtKB-KW"/>
</dbReference>
<proteinExistence type="predicted"/>
<protein>
    <submittedName>
        <fullName evidence="7">Ribonuclease G</fullName>
    </submittedName>
</protein>
<dbReference type="CDD" id="cd04453">
    <property type="entry name" value="S1_RNase_E"/>
    <property type="match status" value="1"/>
</dbReference>
<dbReference type="InterPro" id="IPR004659">
    <property type="entry name" value="RNase_E/G"/>
</dbReference>
<keyword evidence="8" id="KW-1185">Reference proteome</keyword>
<evidence type="ECO:0000256" key="3">
    <source>
        <dbReference type="ARBA" id="ARBA00022801"/>
    </source>
</evidence>
<evidence type="ECO:0000259" key="6">
    <source>
        <dbReference type="PROSITE" id="PS50126"/>
    </source>
</evidence>
<feature type="domain" description="S1 motif" evidence="6">
    <location>
        <begin position="39"/>
        <end position="108"/>
    </location>
</feature>
<comment type="cofactor">
    <cofactor evidence="1">
        <name>Mg(2+)</name>
        <dbReference type="ChEBI" id="CHEBI:18420"/>
    </cofactor>
</comment>
<organism evidence="7 8">
    <name type="scientific">Venenivibrio stagnispumantis</name>
    <dbReference type="NCBI Taxonomy" id="407998"/>
    <lineage>
        <taxon>Bacteria</taxon>
        <taxon>Pseudomonadati</taxon>
        <taxon>Aquificota</taxon>
        <taxon>Aquificia</taxon>
        <taxon>Aquificales</taxon>
        <taxon>Hydrogenothermaceae</taxon>
        <taxon>Venenivibrio</taxon>
    </lineage>
</organism>
<comment type="caution">
    <text evidence="7">The sequence shown here is derived from an EMBL/GenBank/DDBJ whole genome shotgun (WGS) entry which is preliminary data.</text>
</comment>
<dbReference type="PANTHER" id="PTHR30001">
    <property type="entry name" value="RIBONUCLEASE"/>
    <property type="match status" value="1"/>
</dbReference>
<dbReference type="EMBL" id="FXTX01000002">
    <property type="protein sequence ID" value="SMP03497.1"/>
    <property type="molecule type" value="Genomic_DNA"/>
</dbReference>
<dbReference type="SUPFAM" id="SSF50249">
    <property type="entry name" value="Nucleic acid-binding proteins"/>
    <property type="match status" value="1"/>
</dbReference>
<dbReference type="InterPro" id="IPR019307">
    <property type="entry name" value="RNA-bd_AU-1/RNase_E/G"/>
</dbReference>
<dbReference type="GO" id="GO:0016787">
    <property type="term" value="F:hydrolase activity"/>
    <property type="evidence" value="ECO:0007669"/>
    <property type="project" value="UniProtKB-KW"/>
</dbReference>
<gene>
    <name evidence="7" type="ORF">SAMN06264868_102136</name>
</gene>
<dbReference type="Gene3D" id="2.40.50.140">
    <property type="entry name" value="Nucleic acid-binding proteins"/>
    <property type="match status" value="1"/>
</dbReference>
<dbReference type="GO" id="GO:0006364">
    <property type="term" value="P:rRNA processing"/>
    <property type="evidence" value="ECO:0007669"/>
    <property type="project" value="TreeGrafter"/>
</dbReference>
<dbReference type="Proteomes" id="UP001157947">
    <property type="component" value="Unassembled WGS sequence"/>
</dbReference>
<name>A0AA45WJK5_9AQUI</name>
<evidence type="ECO:0000256" key="4">
    <source>
        <dbReference type="ARBA" id="ARBA00022842"/>
    </source>
</evidence>
<dbReference type="GO" id="GO:0005737">
    <property type="term" value="C:cytoplasm"/>
    <property type="evidence" value="ECO:0007669"/>
    <property type="project" value="TreeGrafter"/>
</dbReference>
<reference evidence="7" key="1">
    <citation type="submission" date="2017-05" db="EMBL/GenBank/DDBJ databases">
        <authorList>
            <person name="Varghese N."/>
            <person name="Submissions S."/>
        </authorList>
    </citation>
    <scope>NUCLEOTIDE SEQUENCE</scope>
    <source>
        <strain evidence="7">DSM 18763</strain>
    </source>
</reference>
<dbReference type="Pfam" id="PF00575">
    <property type="entry name" value="S1"/>
    <property type="match status" value="1"/>
</dbReference>
<dbReference type="RefSeq" id="WP_265133373.1">
    <property type="nucleotide sequence ID" value="NZ_FXTX01000002.1"/>
</dbReference>
<evidence type="ECO:0000313" key="7">
    <source>
        <dbReference type="EMBL" id="SMP03497.1"/>
    </source>
</evidence>